<dbReference type="EMBL" id="JNHK01000092">
    <property type="protein sequence ID" value="KDS36030.1"/>
    <property type="molecule type" value="Genomic_DNA"/>
</dbReference>
<proteinExistence type="predicted"/>
<organism evidence="1 2">
    <name type="scientific">Parabacteroides distasonis str. 3776 D15 i</name>
    <dbReference type="NCBI Taxonomy" id="1339342"/>
    <lineage>
        <taxon>Bacteria</taxon>
        <taxon>Pseudomonadati</taxon>
        <taxon>Bacteroidota</taxon>
        <taxon>Bacteroidia</taxon>
        <taxon>Bacteroidales</taxon>
        <taxon>Tannerellaceae</taxon>
        <taxon>Parabacteroides</taxon>
    </lineage>
</organism>
<accession>A0AB34L659</accession>
<gene>
    <name evidence="1" type="ORF">M091_1726</name>
</gene>
<protein>
    <submittedName>
        <fullName evidence="1">Uncharacterized protein</fullName>
    </submittedName>
</protein>
<sequence length="46" mass="5541">MDLYIRASEIKNNYNLILYRNRNESTFNVCMVTFSDHDDGTYFLWG</sequence>
<dbReference type="Proteomes" id="UP000027850">
    <property type="component" value="Unassembled WGS sequence"/>
</dbReference>
<comment type="caution">
    <text evidence="1">The sequence shown here is derived from an EMBL/GenBank/DDBJ whole genome shotgun (WGS) entry which is preliminary data.</text>
</comment>
<dbReference type="AlphaFoldDB" id="A0AB34L659"/>
<reference evidence="1 2" key="1">
    <citation type="submission" date="2014-04" db="EMBL/GenBank/DDBJ databases">
        <authorList>
            <person name="Sears C."/>
            <person name="Carroll K."/>
            <person name="Sack B.R."/>
            <person name="Qadri F."/>
            <person name="Myers L.L."/>
            <person name="Chung G.-T."/>
            <person name="Escheverria P."/>
            <person name="Fraser C.M."/>
            <person name="Sadzewicz L."/>
            <person name="Shefchek K.A."/>
            <person name="Tallon L."/>
            <person name="Das S.P."/>
            <person name="Daugherty S."/>
            <person name="Mongodin E.F."/>
        </authorList>
    </citation>
    <scope>NUCLEOTIDE SEQUENCE [LARGE SCALE GENOMIC DNA]</scope>
    <source>
        <strain evidence="1 2">3776 D15 i</strain>
    </source>
</reference>
<evidence type="ECO:0000313" key="2">
    <source>
        <dbReference type="Proteomes" id="UP000027850"/>
    </source>
</evidence>
<name>A0AB34L659_PARDI</name>
<evidence type="ECO:0000313" key="1">
    <source>
        <dbReference type="EMBL" id="KDS36030.1"/>
    </source>
</evidence>